<evidence type="ECO:0000313" key="3">
    <source>
        <dbReference type="Proteomes" id="UP000284202"/>
    </source>
</evidence>
<dbReference type="GO" id="GO:0033014">
    <property type="term" value="P:tetrapyrrole biosynthetic process"/>
    <property type="evidence" value="ECO:0007669"/>
    <property type="project" value="InterPro"/>
</dbReference>
<organism evidence="2 3">
    <name type="scientific">Paracoccus onubensis</name>
    <dbReference type="NCBI Taxonomy" id="1675788"/>
    <lineage>
        <taxon>Bacteria</taxon>
        <taxon>Pseudomonadati</taxon>
        <taxon>Pseudomonadota</taxon>
        <taxon>Alphaproteobacteria</taxon>
        <taxon>Rhodobacterales</taxon>
        <taxon>Paracoccaceae</taxon>
        <taxon>Paracoccus</taxon>
    </lineage>
</organism>
<keyword evidence="3" id="KW-1185">Reference proteome</keyword>
<dbReference type="GO" id="GO:0004852">
    <property type="term" value="F:uroporphyrinogen-III synthase activity"/>
    <property type="evidence" value="ECO:0007669"/>
    <property type="project" value="InterPro"/>
</dbReference>
<dbReference type="CDD" id="cd06578">
    <property type="entry name" value="HemD"/>
    <property type="match status" value="1"/>
</dbReference>
<accession>A0A418SMT2</accession>
<evidence type="ECO:0000259" key="1">
    <source>
        <dbReference type="Pfam" id="PF02602"/>
    </source>
</evidence>
<sequence>MPSRMTAGLLLTRPEADSRRFAAMLPEFRAVISPVLRIEPVAHDAARLRAARGLVFTSAHAVASAGPGRGRLALCVGGRTAQVAREAGFETREGNGFADSLFPLIESAETPLIHPHGRYLARELPVEGMVVYDQIAQPLNEDARALLAGEAPVLLPLFSPRSARLLAGYMTDCRAELWIAAISPAVAQAWQGPSGRQIIAETPIAGAMISAIRLMAGMEQS</sequence>
<dbReference type="OrthoDB" id="7204250at2"/>
<gene>
    <name evidence="2" type="ORF">D3P04_20305</name>
</gene>
<dbReference type="InterPro" id="IPR036108">
    <property type="entry name" value="4pyrrol_syn_uPrphyn_synt_sf"/>
</dbReference>
<evidence type="ECO:0000313" key="2">
    <source>
        <dbReference type="EMBL" id="RJE82254.1"/>
    </source>
</evidence>
<dbReference type="InterPro" id="IPR003754">
    <property type="entry name" value="4pyrrol_synth_uPrphyn_synth"/>
</dbReference>
<feature type="domain" description="Tetrapyrrole biosynthesis uroporphyrinogen III synthase" evidence="1">
    <location>
        <begin position="28"/>
        <end position="209"/>
    </location>
</feature>
<dbReference type="EMBL" id="QZCG01000017">
    <property type="protein sequence ID" value="RJE82254.1"/>
    <property type="molecule type" value="Genomic_DNA"/>
</dbReference>
<protein>
    <submittedName>
        <fullName evidence="2">Uroporphyrinogen-III synthase</fullName>
    </submittedName>
</protein>
<dbReference type="Gene3D" id="3.40.50.10090">
    <property type="match status" value="1"/>
</dbReference>
<dbReference type="Proteomes" id="UP000284202">
    <property type="component" value="Unassembled WGS sequence"/>
</dbReference>
<proteinExistence type="predicted"/>
<dbReference type="AlphaFoldDB" id="A0A418SMT2"/>
<name>A0A418SMT2_9RHOB</name>
<dbReference type="SUPFAM" id="SSF69618">
    <property type="entry name" value="HemD-like"/>
    <property type="match status" value="1"/>
</dbReference>
<comment type="caution">
    <text evidence="2">The sequence shown here is derived from an EMBL/GenBank/DDBJ whole genome shotgun (WGS) entry which is preliminary data.</text>
</comment>
<reference evidence="3" key="1">
    <citation type="submission" date="2018-09" db="EMBL/GenBank/DDBJ databases">
        <title>Acidovorax cavernicola nov. sp. isolated from Gruta de las Maravillas (Aracena, Spain).</title>
        <authorList>
            <person name="Jurado V."/>
            <person name="Gutierrez-Patricio S."/>
            <person name="Gonzalez-Pimentel J.L."/>
            <person name="Miller A.Z."/>
            <person name="Laiz L."/>
            <person name="Saiz-Jimenez C."/>
        </authorList>
    </citation>
    <scope>NUCLEOTIDE SEQUENCE [LARGE SCALE GENOMIC DNA]</scope>
    <source>
        <strain evidence="3">1011MAR3C25</strain>
    </source>
</reference>
<dbReference type="Pfam" id="PF02602">
    <property type="entry name" value="HEM4"/>
    <property type="match status" value="1"/>
</dbReference>